<dbReference type="EMBL" id="VSWC01000080">
    <property type="protein sequence ID" value="KAA1093159.1"/>
    <property type="molecule type" value="Genomic_DNA"/>
</dbReference>
<keyword evidence="3" id="KW-1185">Reference proteome</keyword>
<dbReference type="Proteomes" id="UP000324748">
    <property type="component" value="Unassembled WGS sequence"/>
</dbReference>
<dbReference type="EMBL" id="VDEP01000042">
    <property type="protein sequence ID" value="KAA1135052.1"/>
    <property type="molecule type" value="Genomic_DNA"/>
</dbReference>
<accession>A0A5B0SB64</accession>
<evidence type="ECO:0000313" key="2">
    <source>
        <dbReference type="EMBL" id="KAA1135052.1"/>
    </source>
</evidence>
<sequence>MNSIKSQKGGQAIAGGDKLDLIPFLIDYHVLEEILKDFLTRTVLTNESSSSSTTDNKPVEAGEQLECYEGSFRGRYLHGTQDPRWLFRLSTLILRCPPGCSITLSDKHQQTITRSYSFHA</sequence>
<name>A0A5B0SB64_PUCGR</name>
<dbReference type="Proteomes" id="UP000325313">
    <property type="component" value="Unassembled WGS sequence"/>
</dbReference>
<evidence type="ECO:0000313" key="4">
    <source>
        <dbReference type="Proteomes" id="UP000325313"/>
    </source>
</evidence>
<proteinExistence type="predicted"/>
<reference evidence="3 4" key="1">
    <citation type="submission" date="2019-05" db="EMBL/GenBank/DDBJ databases">
        <title>Emergence of the Ug99 lineage of the wheat stem rust pathogen through somatic hybridization.</title>
        <authorList>
            <person name="Li F."/>
            <person name="Upadhyaya N.M."/>
            <person name="Sperschneider J."/>
            <person name="Matny O."/>
            <person name="Nguyen-Phuc H."/>
            <person name="Mago R."/>
            <person name="Raley C."/>
            <person name="Miller M.E."/>
            <person name="Silverstein K.A.T."/>
            <person name="Henningsen E."/>
            <person name="Hirsch C.D."/>
            <person name="Visser B."/>
            <person name="Pretorius Z.A."/>
            <person name="Steffenson B.J."/>
            <person name="Schwessinger B."/>
            <person name="Dodds P.N."/>
            <person name="Figueroa M."/>
        </authorList>
    </citation>
    <scope>NUCLEOTIDE SEQUENCE [LARGE SCALE GENOMIC DNA]</scope>
    <source>
        <strain evidence="1">21-0</strain>
        <strain evidence="2 4">Ug99</strain>
    </source>
</reference>
<evidence type="ECO:0000313" key="3">
    <source>
        <dbReference type="Proteomes" id="UP000324748"/>
    </source>
</evidence>
<comment type="caution">
    <text evidence="2">The sequence shown here is derived from an EMBL/GenBank/DDBJ whole genome shotgun (WGS) entry which is preliminary data.</text>
</comment>
<evidence type="ECO:0000313" key="1">
    <source>
        <dbReference type="EMBL" id="KAA1093159.1"/>
    </source>
</evidence>
<gene>
    <name evidence="1" type="ORF">PGT21_026956</name>
    <name evidence="2" type="ORF">PGTUg99_016400</name>
</gene>
<dbReference type="AlphaFoldDB" id="A0A5B0SB64"/>
<organism evidence="2 4">
    <name type="scientific">Puccinia graminis f. sp. tritici</name>
    <dbReference type="NCBI Taxonomy" id="56615"/>
    <lineage>
        <taxon>Eukaryota</taxon>
        <taxon>Fungi</taxon>
        <taxon>Dikarya</taxon>
        <taxon>Basidiomycota</taxon>
        <taxon>Pucciniomycotina</taxon>
        <taxon>Pucciniomycetes</taxon>
        <taxon>Pucciniales</taxon>
        <taxon>Pucciniaceae</taxon>
        <taxon>Puccinia</taxon>
    </lineage>
</organism>
<dbReference type="OrthoDB" id="6222486at2759"/>
<protein>
    <submittedName>
        <fullName evidence="2">Uncharacterized protein</fullName>
    </submittedName>
</protein>